<evidence type="ECO:0000313" key="1">
    <source>
        <dbReference type="EMBL" id="AEG93406.1"/>
    </source>
</evidence>
<gene>
    <name evidence="1" type="ordered locus">Rta_23080</name>
</gene>
<sequence length="303" mass="35676">MFRVLVLDSTKSRHHYWHPSVPLRTNHRETAMTDLVVRRLLVDMEAPIARHWCAGDAFRTALFNALSMSFPVGEQFFIDSVRDGFKALPPETQERFRAEVQGFVGQEATHRRLHGLYNAHLDKLGLANDWEPRARERLKMMEGVDVRHWLAITAANEHFTAIFADWMLHNADLLGDRDPRLKTLWLWHSAEESEHKSTAFDLYQALGGSHEWRVTWFRRVTLIFLTDTLRQTVSNLRQDGTLWRWSTWKSAASYLFGRRGLIRQTFKPWREYLQRDFHPNQQDSSASRRWLVEHSDQFAPVGR</sequence>
<dbReference type="Pfam" id="PF10118">
    <property type="entry name" value="Metal_hydrol"/>
    <property type="match status" value="1"/>
</dbReference>
<dbReference type="Proteomes" id="UP000008385">
    <property type="component" value="Chromosome"/>
</dbReference>
<dbReference type="PATRIC" id="fig|365046.3.peg.2364"/>
<reference evidence="2" key="1">
    <citation type="submission" date="2006-01" db="EMBL/GenBank/DDBJ databases">
        <title>Genome of the cyst-dividing bacterium Ramlibacter tataouinensis.</title>
        <authorList>
            <person name="Barakat M."/>
            <person name="Ortet P."/>
            <person name="De Luca G."/>
            <person name="Jourlin-Castelli C."/>
            <person name="Ansaldi M."/>
            <person name="Py B."/>
            <person name="Fichant G."/>
            <person name="Coutinho P."/>
            <person name="Voulhoux R."/>
            <person name="Bastien O."/>
            <person name="Roy S."/>
            <person name="Marechal E."/>
            <person name="Henrissat B."/>
            <person name="Quentin Y."/>
            <person name="Noirot P."/>
            <person name="Filloux A."/>
            <person name="Mejean V."/>
            <person name="DuBow M."/>
            <person name="Barras F."/>
            <person name="Heulin T."/>
        </authorList>
    </citation>
    <scope>NUCLEOTIDE SEQUENCE [LARGE SCALE GENOMIC DNA]</scope>
    <source>
        <strain evidence="2">ATCC BAA-407 / DSM 14655 / LMG 21543 / TTB310</strain>
    </source>
</reference>
<reference evidence="1 2" key="2">
    <citation type="journal article" date="2011" name="PLoS ONE">
        <title>The Cyst-Dividing Bacterium Ramlibacter tataouinensis TTB310 Genome Reveals a Well-Stocked Toolbox for Adaptation to a Desert Environment.</title>
        <authorList>
            <person name="De Luca G."/>
            <person name="Barakat M."/>
            <person name="Ortet P."/>
            <person name="Fochesato S."/>
            <person name="Jourlin-Castelli C."/>
            <person name="Ansaldi M."/>
            <person name="Py B."/>
            <person name="Fichant G."/>
            <person name="Coutinho P.M."/>
            <person name="Voulhoux R."/>
            <person name="Bastien O."/>
            <person name="Marechal E."/>
            <person name="Henrissat B."/>
            <person name="Quentin Y."/>
            <person name="Noirot P."/>
            <person name="Filloux A."/>
            <person name="Mejean V."/>
            <person name="Dubow M.S."/>
            <person name="Barras F."/>
            <person name="Barbe V."/>
            <person name="Weissenbach J."/>
            <person name="Mihalcescu I."/>
            <person name="Vermeglio A."/>
            <person name="Achouak W."/>
            <person name="Heulin T."/>
        </authorList>
    </citation>
    <scope>NUCLEOTIDE SEQUENCE [LARGE SCALE GENOMIC DNA]</scope>
    <source>
        <strain evidence="2">ATCC BAA-407 / DSM 14655 / LMG 21543 / TTB310</strain>
    </source>
</reference>
<dbReference type="PANTHER" id="PTHR39456">
    <property type="entry name" value="METAL-DEPENDENT HYDROLASE"/>
    <property type="match status" value="1"/>
</dbReference>
<keyword evidence="2" id="KW-1185">Reference proteome</keyword>
<name>F5Y0K0_RAMTT</name>
<proteinExistence type="predicted"/>
<protein>
    <recommendedName>
        <fullName evidence="3">Metal-dependent hydrolase</fullName>
    </recommendedName>
</protein>
<dbReference type="HOGENOM" id="CLU_051636_0_1_4"/>
<accession>F5Y0K0</accession>
<dbReference type="AlphaFoldDB" id="F5Y0K0"/>
<evidence type="ECO:0008006" key="3">
    <source>
        <dbReference type="Google" id="ProtNLM"/>
    </source>
</evidence>
<dbReference type="eggNOG" id="COG3687">
    <property type="taxonomic scope" value="Bacteria"/>
</dbReference>
<dbReference type="InterPro" id="IPR016516">
    <property type="entry name" value="UCP07580"/>
</dbReference>
<dbReference type="PIRSF" id="PIRSF007580">
    <property type="entry name" value="UCP07580"/>
    <property type="match status" value="1"/>
</dbReference>
<dbReference type="STRING" id="365046.Rta_23080"/>
<evidence type="ECO:0000313" key="2">
    <source>
        <dbReference type="Proteomes" id="UP000008385"/>
    </source>
</evidence>
<dbReference type="PANTHER" id="PTHR39456:SF1">
    <property type="entry name" value="METAL-DEPENDENT HYDROLASE"/>
    <property type="match status" value="1"/>
</dbReference>
<dbReference type="EMBL" id="CP000245">
    <property type="protein sequence ID" value="AEG93406.1"/>
    <property type="molecule type" value="Genomic_DNA"/>
</dbReference>
<organism evidence="1 2">
    <name type="scientific">Ramlibacter tataouinensis (strain ATCC BAA-407 / DSM 14655 / LMG 21543 / TTB310)</name>
    <dbReference type="NCBI Taxonomy" id="365046"/>
    <lineage>
        <taxon>Bacteria</taxon>
        <taxon>Pseudomonadati</taxon>
        <taxon>Pseudomonadota</taxon>
        <taxon>Betaproteobacteria</taxon>
        <taxon>Burkholderiales</taxon>
        <taxon>Comamonadaceae</taxon>
        <taxon>Ramlibacter</taxon>
    </lineage>
</organism>
<dbReference type="KEGG" id="rta:Rta_23080"/>